<protein>
    <submittedName>
        <fullName evidence="1">Uncharacterized protein</fullName>
    </submittedName>
</protein>
<name>A0A4R6WSA3_9SPHI</name>
<accession>A0A4R6WSA3</accession>
<dbReference type="RefSeq" id="WP_133583346.1">
    <property type="nucleotide sequence ID" value="NZ_SNYV01000011.1"/>
</dbReference>
<reference evidence="1 2" key="1">
    <citation type="submission" date="2019-03" db="EMBL/GenBank/DDBJ databases">
        <title>Genomic Encyclopedia of Archaeal and Bacterial Type Strains, Phase II (KMG-II): from individual species to whole genera.</title>
        <authorList>
            <person name="Goeker M."/>
        </authorList>
    </citation>
    <scope>NUCLEOTIDE SEQUENCE [LARGE SCALE GENOMIC DNA]</scope>
    <source>
        <strain evidence="1 2">DSM 28353</strain>
    </source>
</reference>
<dbReference type="EMBL" id="SNYV01000011">
    <property type="protein sequence ID" value="TDQ79566.1"/>
    <property type="molecule type" value="Genomic_DNA"/>
</dbReference>
<evidence type="ECO:0000313" key="2">
    <source>
        <dbReference type="Proteomes" id="UP000295292"/>
    </source>
</evidence>
<dbReference type="OrthoDB" id="713901at2"/>
<proteinExistence type="predicted"/>
<dbReference type="AlphaFoldDB" id="A0A4R6WSA3"/>
<dbReference type="Proteomes" id="UP000295292">
    <property type="component" value="Unassembled WGS sequence"/>
</dbReference>
<organism evidence="1 2">
    <name type="scientific">Sphingobacterium yanglingense</name>
    <dbReference type="NCBI Taxonomy" id="1437280"/>
    <lineage>
        <taxon>Bacteria</taxon>
        <taxon>Pseudomonadati</taxon>
        <taxon>Bacteroidota</taxon>
        <taxon>Sphingobacteriia</taxon>
        <taxon>Sphingobacteriales</taxon>
        <taxon>Sphingobacteriaceae</taxon>
        <taxon>Sphingobacterium</taxon>
    </lineage>
</organism>
<sequence length="91" mass="10008">MKRIIAIALIGTFSLLMVGTVYFSCDSKESITLVKKVSDNCDLHFIHDGFTPSVEPHYGKMVTVLSEDETLSGYTLDIAPSANDPPTIRML</sequence>
<gene>
    <name evidence="1" type="ORF">CLV99_1010</name>
</gene>
<comment type="caution">
    <text evidence="1">The sequence shown here is derived from an EMBL/GenBank/DDBJ whole genome shotgun (WGS) entry which is preliminary data.</text>
</comment>
<evidence type="ECO:0000313" key="1">
    <source>
        <dbReference type="EMBL" id="TDQ79566.1"/>
    </source>
</evidence>
<keyword evidence="2" id="KW-1185">Reference proteome</keyword>